<dbReference type="EMBL" id="QRDP01000004">
    <property type="protein sequence ID" value="RED17411.1"/>
    <property type="molecule type" value="Genomic_DNA"/>
</dbReference>
<dbReference type="PANTHER" id="PTHR12608">
    <property type="entry name" value="TRANSMEMBRANE PROTEIN HTP-1 RELATED"/>
    <property type="match status" value="1"/>
</dbReference>
<dbReference type="Pfam" id="PF01169">
    <property type="entry name" value="GDT1"/>
    <property type="match status" value="2"/>
</dbReference>
<evidence type="ECO:0000256" key="6">
    <source>
        <dbReference type="RuleBase" id="RU365102"/>
    </source>
</evidence>
<evidence type="ECO:0000256" key="2">
    <source>
        <dbReference type="ARBA" id="ARBA00009190"/>
    </source>
</evidence>
<dbReference type="InterPro" id="IPR001727">
    <property type="entry name" value="GDT1-like"/>
</dbReference>
<dbReference type="GO" id="GO:0046873">
    <property type="term" value="F:metal ion transmembrane transporter activity"/>
    <property type="evidence" value="ECO:0007669"/>
    <property type="project" value="InterPro"/>
</dbReference>
<accession>A0A3D9FK01</accession>
<keyword evidence="5 6" id="KW-0472">Membrane</keyword>
<sequence length="188" mass="19284">MDSFFLPLVAAALAEWGDKTQILAMMLGVRFGKPVPVFIGVGIAAAINMGLAAFGGSLIASMISPDAALLFLTLGFAFAAVGAFVPFSDTDADAIWGIGAITTSAIGFLLIELGDKTQFITAGFGAVSPNWILTAIGATLGVMIGCAPAIILGQTLRERAPLTSVRRSIGVLFAFVSSVLAINAFSLI</sequence>
<dbReference type="AlphaFoldDB" id="A0A3D9FK01"/>
<feature type="transmembrane region" description="Helical" evidence="6">
    <location>
        <begin position="38"/>
        <end position="60"/>
    </location>
</feature>
<name>A0A3D9FK01_9SPHN</name>
<organism evidence="7 8">
    <name type="scientific">Parasphingopyxis lamellibrachiae</name>
    <dbReference type="NCBI Taxonomy" id="680125"/>
    <lineage>
        <taxon>Bacteria</taxon>
        <taxon>Pseudomonadati</taxon>
        <taxon>Pseudomonadota</taxon>
        <taxon>Alphaproteobacteria</taxon>
        <taxon>Sphingomonadales</taxon>
        <taxon>Sphingomonadaceae</taxon>
        <taxon>Parasphingopyxis</taxon>
    </lineage>
</organism>
<evidence type="ECO:0000313" key="8">
    <source>
        <dbReference type="Proteomes" id="UP000256310"/>
    </source>
</evidence>
<dbReference type="PANTHER" id="PTHR12608:SF1">
    <property type="entry name" value="TRANSMEMBRANE PROTEIN 165"/>
    <property type="match status" value="1"/>
</dbReference>
<reference evidence="7 8" key="1">
    <citation type="submission" date="2018-07" db="EMBL/GenBank/DDBJ databases">
        <title>Genomic Encyclopedia of Type Strains, Phase IV (KMG-IV): sequencing the most valuable type-strain genomes for metagenomic binning, comparative biology and taxonomic classification.</title>
        <authorList>
            <person name="Goeker M."/>
        </authorList>
    </citation>
    <scope>NUCLEOTIDE SEQUENCE [LARGE SCALE GENOMIC DNA]</scope>
    <source>
        <strain evidence="7 8">DSM 26725</strain>
    </source>
</reference>
<evidence type="ECO:0000256" key="4">
    <source>
        <dbReference type="ARBA" id="ARBA00022989"/>
    </source>
</evidence>
<dbReference type="RefSeq" id="WP_116236687.1">
    <property type="nucleotide sequence ID" value="NZ_QRDP01000004.1"/>
</dbReference>
<evidence type="ECO:0000256" key="5">
    <source>
        <dbReference type="ARBA" id="ARBA00023136"/>
    </source>
</evidence>
<feature type="transmembrane region" description="Helical" evidence="6">
    <location>
        <begin position="168"/>
        <end position="187"/>
    </location>
</feature>
<evidence type="ECO:0000313" key="7">
    <source>
        <dbReference type="EMBL" id="RED17411.1"/>
    </source>
</evidence>
<proteinExistence type="inferred from homology"/>
<gene>
    <name evidence="7" type="ORF">DFR46_2458</name>
</gene>
<evidence type="ECO:0000256" key="1">
    <source>
        <dbReference type="ARBA" id="ARBA00004141"/>
    </source>
</evidence>
<feature type="transmembrane region" description="Helical" evidence="6">
    <location>
        <begin position="94"/>
        <end position="111"/>
    </location>
</feature>
<comment type="similarity">
    <text evidence="2 6">Belongs to the GDT1 family.</text>
</comment>
<feature type="transmembrane region" description="Helical" evidence="6">
    <location>
        <begin position="67"/>
        <end position="88"/>
    </location>
</feature>
<dbReference type="GO" id="GO:0016020">
    <property type="term" value="C:membrane"/>
    <property type="evidence" value="ECO:0007669"/>
    <property type="project" value="UniProtKB-SubCell"/>
</dbReference>
<feature type="transmembrane region" description="Helical" evidence="6">
    <location>
        <begin position="131"/>
        <end position="156"/>
    </location>
</feature>
<keyword evidence="3 6" id="KW-0812">Transmembrane</keyword>
<dbReference type="Proteomes" id="UP000256310">
    <property type="component" value="Unassembled WGS sequence"/>
</dbReference>
<dbReference type="OrthoDB" id="7585760at2"/>
<comment type="caution">
    <text evidence="7">The sequence shown here is derived from an EMBL/GenBank/DDBJ whole genome shotgun (WGS) entry which is preliminary data.</text>
</comment>
<keyword evidence="4 6" id="KW-1133">Transmembrane helix</keyword>
<evidence type="ECO:0000256" key="3">
    <source>
        <dbReference type="ARBA" id="ARBA00022692"/>
    </source>
</evidence>
<comment type="subcellular location">
    <subcellularLocation>
        <location evidence="1 6">Membrane</location>
        <topology evidence="1 6">Multi-pass membrane protein</topology>
    </subcellularLocation>
</comment>
<keyword evidence="8" id="KW-1185">Reference proteome</keyword>
<protein>
    <recommendedName>
        <fullName evidence="6">GDT1 family protein</fullName>
    </recommendedName>
</protein>